<dbReference type="InterPro" id="IPR028082">
    <property type="entry name" value="Peripla_BP_I"/>
</dbReference>
<dbReference type="Pfam" id="PF13458">
    <property type="entry name" value="Peripla_BP_6"/>
    <property type="match status" value="1"/>
</dbReference>
<dbReference type="CDD" id="cd06326">
    <property type="entry name" value="PBP1_ABC_ligand_binding-like"/>
    <property type="match status" value="1"/>
</dbReference>
<gene>
    <name evidence="7" type="ORF">AACH06_03530</name>
</gene>
<reference evidence="7 8" key="1">
    <citation type="submission" date="2024-04" db="EMBL/GenBank/DDBJ databases">
        <title>Novel species of the genus Ideonella isolated from streams.</title>
        <authorList>
            <person name="Lu H."/>
        </authorList>
    </citation>
    <scope>NUCLEOTIDE SEQUENCE [LARGE SCALE GENOMIC DNA]</scope>
    <source>
        <strain evidence="7 8">DXS29W</strain>
    </source>
</reference>
<comment type="caution">
    <text evidence="7">The sequence shown here is derived from an EMBL/GenBank/DDBJ whole genome shotgun (WGS) entry which is preliminary data.</text>
</comment>
<evidence type="ECO:0000256" key="5">
    <source>
        <dbReference type="SAM" id="SignalP"/>
    </source>
</evidence>
<dbReference type="SUPFAM" id="SSF53822">
    <property type="entry name" value="Periplasmic binding protein-like I"/>
    <property type="match status" value="1"/>
</dbReference>
<feature type="domain" description="Leucine-binding protein" evidence="6">
    <location>
        <begin position="27"/>
        <end position="355"/>
    </location>
</feature>
<keyword evidence="4" id="KW-0029">Amino-acid transport</keyword>
<keyword evidence="2" id="KW-0813">Transport</keyword>
<accession>A0ABU9BLY0</accession>
<evidence type="ECO:0000313" key="8">
    <source>
        <dbReference type="Proteomes" id="UP001371218"/>
    </source>
</evidence>
<comment type="similarity">
    <text evidence="1">Belongs to the leucine-binding protein family.</text>
</comment>
<evidence type="ECO:0000256" key="2">
    <source>
        <dbReference type="ARBA" id="ARBA00022448"/>
    </source>
</evidence>
<name>A0ABU9BLY0_9BURK</name>
<dbReference type="Proteomes" id="UP001371218">
    <property type="component" value="Unassembled WGS sequence"/>
</dbReference>
<dbReference type="InterPro" id="IPR000709">
    <property type="entry name" value="Leu_Ile_Val-bd"/>
</dbReference>
<keyword evidence="3 5" id="KW-0732">Signal</keyword>
<evidence type="ECO:0000259" key="6">
    <source>
        <dbReference type="Pfam" id="PF13458"/>
    </source>
</evidence>
<keyword evidence="8" id="KW-1185">Reference proteome</keyword>
<dbReference type="RefSeq" id="WP_341424240.1">
    <property type="nucleotide sequence ID" value="NZ_JBBUTG010000002.1"/>
</dbReference>
<dbReference type="PANTHER" id="PTHR47235">
    <property type="entry name" value="BLR6548 PROTEIN"/>
    <property type="match status" value="1"/>
</dbReference>
<dbReference type="PANTHER" id="PTHR47235:SF1">
    <property type="entry name" value="BLR6548 PROTEIN"/>
    <property type="match status" value="1"/>
</dbReference>
<evidence type="ECO:0000256" key="4">
    <source>
        <dbReference type="ARBA" id="ARBA00022970"/>
    </source>
</evidence>
<proteinExistence type="inferred from homology"/>
<sequence>MSSWIRQASQAACLLAFLGTAVNAVAQIKIGQTAGFSGPVAAGVKEVGDGAKLYIDSVNKAGGVAGQQIELIALDDKFEPTLAAENAKKLIDQGVVALFLTRGTPHTQAVMPLLLQYKVPLIAPSTGAMALHQPVHPWLFNVRATYQREAERAIRHLSLIGIDRIALVQVDDSFGADAATGALAGFTAVSKHPVVHEKFDRNKPDMAPVIPKVIKADAQAVLFIGSGNMVADGVKLLRSAGSRAQVVTLSNNASAGFVKSLGDNARGTVVSQVFPYERSLSAPIVKDAIDQAHAAGINEVTPAMLEGYTAAKVLVEGLRRAAPNITRERLRSALESFKRVDLGGLELSYSPTDHSGLDYADLSIVGEDGRFKR</sequence>
<dbReference type="PRINTS" id="PR00337">
    <property type="entry name" value="LEUILEVALBP"/>
</dbReference>
<organism evidence="7 8">
    <name type="scientific">Ideonella lacteola</name>
    <dbReference type="NCBI Taxonomy" id="2984193"/>
    <lineage>
        <taxon>Bacteria</taxon>
        <taxon>Pseudomonadati</taxon>
        <taxon>Pseudomonadota</taxon>
        <taxon>Betaproteobacteria</taxon>
        <taxon>Burkholderiales</taxon>
        <taxon>Sphaerotilaceae</taxon>
        <taxon>Ideonella</taxon>
    </lineage>
</organism>
<evidence type="ECO:0000256" key="3">
    <source>
        <dbReference type="ARBA" id="ARBA00022729"/>
    </source>
</evidence>
<feature type="signal peptide" evidence="5">
    <location>
        <begin position="1"/>
        <end position="26"/>
    </location>
</feature>
<protein>
    <submittedName>
        <fullName evidence="7">ABC transporter substrate-binding protein</fullName>
    </submittedName>
</protein>
<evidence type="ECO:0000313" key="7">
    <source>
        <dbReference type="EMBL" id="MEK8029882.1"/>
    </source>
</evidence>
<feature type="chain" id="PRO_5045806149" evidence="5">
    <location>
        <begin position="27"/>
        <end position="373"/>
    </location>
</feature>
<dbReference type="InterPro" id="IPR028081">
    <property type="entry name" value="Leu-bd"/>
</dbReference>
<dbReference type="Gene3D" id="3.40.50.2300">
    <property type="match status" value="2"/>
</dbReference>
<dbReference type="EMBL" id="JBBUTG010000002">
    <property type="protein sequence ID" value="MEK8029882.1"/>
    <property type="molecule type" value="Genomic_DNA"/>
</dbReference>
<evidence type="ECO:0000256" key="1">
    <source>
        <dbReference type="ARBA" id="ARBA00010062"/>
    </source>
</evidence>